<feature type="transmembrane region" description="Helical" evidence="6">
    <location>
        <begin position="662"/>
        <end position="681"/>
    </location>
</feature>
<feature type="zinc finger region" description="C3H1-type" evidence="4">
    <location>
        <begin position="312"/>
        <end position="342"/>
    </location>
</feature>
<sequence>MSLGSTSSSSKVSTLLCPTPISSSDDHSNDYDYDHDSVSVNVNVNINVNMNDDGPKMKASDRISSKPLSSLDPRSGISDADMSRYFRMSFAMVNDPLASEKTRTVLPSSSAHQLIIQPSDASLAQSETQPATLQMTEFEDDYATDDDVDSTVHVGVNGNTNTNMNMNMNMNTNTNTNTNLNAGANLSGNLNANANTNTNTNGNDNDNDNDNGNGNGNSNNRSRRQPTCKTWISPFPTRNENLYFFMFRYKVHGCPYRRNCSEKVICELYHHDGEKRRNPVGSVKWLPQSRCANGDKCQYSHTILEQMYHPNIYKTSMCMNYTNPSGNRCKWGYYCTHAHGQHDIRPPVNRRSTNGANPVLSVGYDPSSSSSSVSQRQQSVLIAKADMTGFGDEKQLKDQIQLQRLQQIEGVKALTQKGNERREGQRGEEEEEEEEEEENGNDFAKFVFSKALETIDKNTLKKRSLEMLGQTSSSSYLSNAYHPNANANVNHTQTKVQYQTNAFGHNTNHTNNNANWADSRLSSNHYSLHPGVDDKDANTAAMLLWSGEKEPEFLGQLSRLDAKCDPVGLSDTDNDSELGALLFPVNIAFTPSPPPPTVAPGPSLTYSHKLNAQNKVDLCWNHTSSIKSSHPGQPSRPTKNSHLLIDVKKHTCEGCGNTPQEVMQVLTPLCFFIYLFIYFFLFFRTITLCLRVCAFSLFFLYTFFFIYK</sequence>
<protein>
    <recommendedName>
        <fullName evidence="7">C3H1-type domain-containing protein</fullName>
    </recommendedName>
</protein>
<dbReference type="Pfam" id="PF25427">
    <property type="entry name" value="zf-CCCH_UNK"/>
    <property type="match status" value="1"/>
</dbReference>
<dbReference type="OrthoDB" id="20534at2759"/>
<feature type="region of interest" description="Disordered" evidence="5">
    <location>
        <begin position="172"/>
        <end position="229"/>
    </location>
</feature>
<feature type="zinc finger region" description="C3H1-type" evidence="4">
    <location>
        <begin position="275"/>
        <end position="304"/>
    </location>
</feature>
<evidence type="ECO:0000256" key="2">
    <source>
        <dbReference type="ARBA" id="ARBA00022771"/>
    </source>
</evidence>
<feature type="compositionally biased region" description="Acidic residues" evidence="5">
    <location>
        <begin position="428"/>
        <end position="440"/>
    </location>
</feature>
<feature type="region of interest" description="Disordered" evidence="5">
    <location>
        <begin position="49"/>
        <end position="75"/>
    </location>
</feature>
<dbReference type="Gene3D" id="4.10.1000.10">
    <property type="entry name" value="Zinc finger, CCCH-type"/>
    <property type="match status" value="1"/>
</dbReference>
<proteinExistence type="predicted"/>
<keyword evidence="6" id="KW-0812">Transmembrane</keyword>
<feature type="domain" description="C3H1-type" evidence="7">
    <location>
        <begin position="275"/>
        <end position="304"/>
    </location>
</feature>
<evidence type="ECO:0000313" key="8">
    <source>
        <dbReference type="EMBL" id="ETO09153.1"/>
    </source>
</evidence>
<dbReference type="SUPFAM" id="SSF90229">
    <property type="entry name" value="CCCH zinc finger"/>
    <property type="match status" value="1"/>
</dbReference>
<feature type="compositionally biased region" description="Basic and acidic residues" evidence="5">
    <location>
        <begin position="53"/>
        <end position="64"/>
    </location>
</feature>
<gene>
    <name evidence="8" type="ORF">RFI_28235</name>
</gene>
<reference evidence="8 9" key="1">
    <citation type="journal article" date="2013" name="Curr. Biol.">
        <title>The Genome of the Foraminiferan Reticulomyxa filosa.</title>
        <authorList>
            <person name="Glockner G."/>
            <person name="Hulsmann N."/>
            <person name="Schleicher M."/>
            <person name="Noegel A.A."/>
            <person name="Eichinger L."/>
            <person name="Gallinger C."/>
            <person name="Pawlowski J."/>
            <person name="Sierra R."/>
            <person name="Euteneuer U."/>
            <person name="Pillet L."/>
            <person name="Moustafa A."/>
            <person name="Platzer M."/>
            <person name="Groth M."/>
            <person name="Szafranski K."/>
            <person name="Schliwa M."/>
        </authorList>
    </citation>
    <scope>NUCLEOTIDE SEQUENCE [LARGE SCALE GENOMIC DNA]</scope>
</reference>
<dbReference type="Proteomes" id="UP000023152">
    <property type="component" value="Unassembled WGS sequence"/>
</dbReference>
<evidence type="ECO:0000256" key="4">
    <source>
        <dbReference type="PROSITE-ProRule" id="PRU00723"/>
    </source>
</evidence>
<keyword evidence="6" id="KW-0472">Membrane</keyword>
<dbReference type="PANTHER" id="PTHR14493">
    <property type="entry name" value="UNKEMPT FAMILY MEMBER"/>
    <property type="match status" value="1"/>
</dbReference>
<name>X6M594_RETFI</name>
<keyword evidence="9" id="KW-1185">Reference proteome</keyword>
<dbReference type="EMBL" id="ASPP01024300">
    <property type="protein sequence ID" value="ETO09153.1"/>
    <property type="molecule type" value="Genomic_DNA"/>
</dbReference>
<accession>X6M594</accession>
<keyword evidence="6" id="KW-1133">Transmembrane helix</keyword>
<keyword evidence="3 4" id="KW-0862">Zinc</keyword>
<feature type="region of interest" description="Disordered" evidence="5">
    <location>
        <begin position="344"/>
        <end position="375"/>
    </location>
</feature>
<feature type="region of interest" description="Disordered" evidence="5">
    <location>
        <begin position="413"/>
        <end position="443"/>
    </location>
</feature>
<evidence type="ECO:0000256" key="6">
    <source>
        <dbReference type="SAM" id="Phobius"/>
    </source>
</evidence>
<feature type="domain" description="C3H1-type" evidence="7">
    <location>
        <begin position="312"/>
        <end position="342"/>
    </location>
</feature>
<dbReference type="InterPro" id="IPR045234">
    <property type="entry name" value="Unkempt-like"/>
</dbReference>
<feature type="compositionally biased region" description="Low complexity" evidence="5">
    <location>
        <begin position="172"/>
        <end position="220"/>
    </location>
</feature>
<dbReference type="AlphaFoldDB" id="X6M594"/>
<evidence type="ECO:0000256" key="5">
    <source>
        <dbReference type="SAM" id="MobiDB-lite"/>
    </source>
</evidence>
<dbReference type="PANTHER" id="PTHR14493:SF50">
    <property type="entry name" value="RING FINGER PROTEIN UNKEMPT"/>
    <property type="match status" value="1"/>
</dbReference>
<evidence type="ECO:0000256" key="3">
    <source>
        <dbReference type="ARBA" id="ARBA00022833"/>
    </source>
</evidence>
<feature type="transmembrane region" description="Helical" evidence="6">
    <location>
        <begin position="688"/>
        <end position="707"/>
    </location>
</feature>
<evidence type="ECO:0000259" key="7">
    <source>
        <dbReference type="PROSITE" id="PS50103"/>
    </source>
</evidence>
<dbReference type="GO" id="GO:0008270">
    <property type="term" value="F:zinc ion binding"/>
    <property type="evidence" value="ECO:0007669"/>
    <property type="project" value="UniProtKB-KW"/>
</dbReference>
<evidence type="ECO:0000256" key="1">
    <source>
        <dbReference type="ARBA" id="ARBA00022723"/>
    </source>
</evidence>
<organism evidence="8 9">
    <name type="scientific">Reticulomyxa filosa</name>
    <dbReference type="NCBI Taxonomy" id="46433"/>
    <lineage>
        <taxon>Eukaryota</taxon>
        <taxon>Sar</taxon>
        <taxon>Rhizaria</taxon>
        <taxon>Retaria</taxon>
        <taxon>Foraminifera</taxon>
        <taxon>Monothalamids</taxon>
        <taxon>Reticulomyxidae</taxon>
        <taxon>Reticulomyxa</taxon>
    </lineage>
</organism>
<keyword evidence="2 4" id="KW-0863">Zinc-finger</keyword>
<evidence type="ECO:0000313" key="9">
    <source>
        <dbReference type="Proteomes" id="UP000023152"/>
    </source>
</evidence>
<dbReference type="PROSITE" id="PS50103">
    <property type="entry name" value="ZF_C3H1"/>
    <property type="match status" value="2"/>
</dbReference>
<dbReference type="InterPro" id="IPR000571">
    <property type="entry name" value="Znf_CCCH"/>
</dbReference>
<keyword evidence="1 4" id="KW-0479">Metal-binding</keyword>
<feature type="compositionally biased region" description="Basic and acidic residues" evidence="5">
    <location>
        <begin position="418"/>
        <end position="427"/>
    </location>
</feature>
<dbReference type="InterPro" id="IPR036855">
    <property type="entry name" value="Znf_CCCH_sf"/>
</dbReference>
<comment type="caution">
    <text evidence="8">The sequence shown here is derived from an EMBL/GenBank/DDBJ whole genome shotgun (WGS) entry which is preliminary data.</text>
</comment>